<dbReference type="InterPro" id="IPR042197">
    <property type="entry name" value="Apaf_helical"/>
</dbReference>
<dbReference type="Pfam" id="PF13456">
    <property type="entry name" value="RVT_3"/>
    <property type="match status" value="1"/>
</dbReference>
<evidence type="ECO:0000256" key="5">
    <source>
        <dbReference type="ARBA" id="ARBA00023027"/>
    </source>
</evidence>
<dbReference type="AlphaFoldDB" id="A0AAW2CA60"/>
<name>A0AAW2CA60_9ROSI</name>
<dbReference type="Proteomes" id="UP001459277">
    <property type="component" value="Unassembled WGS sequence"/>
</dbReference>
<dbReference type="PRINTS" id="PR00364">
    <property type="entry name" value="DISEASERSIST"/>
</dbReference>
<sequence>MMGNVKKERRKKGGCPPPRGWIKINVDASWSEGKASFVGLARNCRGEVLKAWAERVDAVSVAIAECLAIGLAIQAANEEGYEQVMIEGDAKIVFDAVCNTGQSRIPSITITTTVISISKSFKIFMSTQGAPSSSSSSSSSSSTPKMKYEVFLSFRGLDTRRNFTDHLYAALQRKGILTFRDDEELDRGQPISLELWKAIEESRFAIVIFSRNYASSTWCLKELAEIVKCMKNRGLTILPIFYDVDPSDVRKQTGSFGQAFKEHEECFKEKMEVVETWRAALREVANLSGWHLQDRQESIFIQHIVEVILYKLSSSFSCITNDLVGINSSVEKLINLYLGLGNNFCMVGICGLGGLGKTTLARVIYNMFHNHFEGSCFIANVREVSKKGDLHLLQQQLLEEILEERNIKIRNIYRGVDMIKNRLCYKKVLVVLDDVDQLDQLQNLAGEHSWFGLGSWIIITTRDEHLLVQHGVHEIYKPNALNIDDALKLFCLKAFKNEQPKEGYMKLSQDVVYYAKGLPLALVTLGSFLIGRTMDEWQSALDNFKKIPKREIFDILKVSYDGLEEMWKEIFLDIACFFRGEMKDRVIEILENCGFDARIGVSVLVNKSLLTIEGKKLWMHDLLQDMGREIVRRESRGEPGKCSRIWLYKDLFHVLTRGTATEAIQAIVLKPSQLEREYWSIEAFSKPFSKMINLRLLIIDNEDMPNGLSHLSNDLRFLEWFNYGSKCLPSSFRPKELVELNLPFSHIKYLWGGVKSLDKLKCIDLRHSENLIQTPNFKGVPSLEKLYLSWCSNLVEIHPSLGKLSRLFILELEHCHSLIKLPRMTTKMESLTTLRLCGCSKFRKVPEFEGILKSLSELDLSGTAIEKVPSSIGCLTALTVLDLRNCENIERLPNNIDGLRSLEKLVLSGCSQIVELPENLWKINCLKELDLSRIGLRWPIEKMFSNGRLSSLKYLTLSYTACVTLPASISQLLKLETLDLCHCKQLQSLPELPPTVRYINAKACYSLESSTALLKMSSSLQPRSLFGCQYDESKGEVAFTILNHYLQGLLCRKTGFETNTKRKEGGSRTEFQLIIPGSKIPQWLKHRSVMNSVSIVPPPNWCNSRWMGFALCACLYASYSPVIANAEEHGKTSGLRARVMALGDMAHSHCATEIFFGMELGANHICLLYLSRDDWFATGWNGECNQIEIVFETTNPSWVTQKCGVSLVYEEDVEEFNQSIAQCSNSRVNTYEGSVGNKLKFS</sequence>
<dbReference type="InterPro" id="IPR036397">
    <property type="entry name" value="RNaseH_sf"/>
</dbReference>
<dbReference type="InterPro" id="IPR000157">
    <property type="entry name" value="TIR_dom"/>
</dbReference>
<dbReference type="Pfam" id="PF23282">
    <property type="entry name" value="WHD_ROQ1"/>
    <property type="match status" value="1"/>
</dbReference>
<dbReference type="InterPro" id="IPR032675">
    <property type="entry name" value="LRR_dom_sf"/>
</dbReference>
<dbReference type="InterPro" id="IPR045344">
    <property type="entry name" value="C-JID"/>
</dbReference>
<dbReference type="EC" id="3.2.2.6" evidence="1"/>
<evidence type="ECO:0000256" key="3">
    <source>
        <dbReference type="ARBA" id="ARBA00022737"/>
    </source>
</evidence>
<evidence type="ECO:0000256" key="2">
    <source>
        <dbReference type="ARBA" id="ARBA00022614"/>
    </source>
</evidence>
<evidence type="ECO:0000256" key="1">
    <source>
        <dbReference type="ARBA" id="ARBA00011982"/>
    </source>
</evidence>
<evidence type="ECO:0000256" key="6">
    <source>
        <dbReference type="ARBA" id="ARBA00047304"/>
    </source>
</evidence>
<dbReference type="Pfam" id="PF07725">
    <property type="entry name" value="LRR_3"/>
    <property type="match status" value="1"/>
</dbReference>
<dbReference type="InterPro" id="IPR035897">
    <property type="entry name" value="Toll_tir_struct_dom_sf"/>
</dbReference>
<dbReference type="GO" id="GO:0043531">
    <property type="term" value="F:ADP binding"/>
    <property type="evidence" value="ECO:0007669"/>
    <property type="project" value="InterPro"/>
</dbReference>
<dbReference type="InterPro" id="IPR011713">
    <property type="entry name" value="Leu-rich_rpt_3"/>
</dbReference>
<keyword evidence="3" id="KW-0677">Repeat</keyword>
<dbReference type="Gene3D" id="3.40.50.10140">
    <property type="entry name" value="Toll/interleukin-1 receptor homology (TIR) domain"/>
    <property type="match status" value="1"/>
</dbReference>
<dbReference type="PANTHER" id="PTHR11017:SF573">
    <property type="entry name" value="ADP-RIBOSYL CYCLASE_CYCLIC ADP-RIBOSE HYDROLASE"/>
    <property type="match status" value="1"/>
</dbReference>
<dbReference type="InterPro" id="IPR058192">
    <property type="entry name" value="WHD_ROQ1-like"/>
</dbReference>
<keyword evidence="9" id="KW-1185">Reference proteome</keyword>
<dbReference type="SUPFAM" id="SSF52540">
    <property type="entry name" value="P-loop containing nucleoside triphosphate hydrolases"/>
    <property type="match status" value="1"/>
</dbReference>
<dbReference type="GO" id="GO:0006952">
    <property type="term" value="P:defense response"/>
    <property type="evidence" value="ECO:0007669"/>
    <property type="project" value="InterPro"/>
</dbReference>
<dbReference type="InterPro" id="IPR027417">
    <property type="entry name" value="P-loop_NTPase"/>
</dbReference>
<reference evidence="8 9" key="1">
    <citation type="submission" date="2024-01" db="EMBL/GenBank/DDBJ databases">
        <title>A telomere-to-telomere, gap-free genome of sweet tea (Lithocarpus litseifolius).</title>
        <authorList>
            <person name="Zhou J."/>
        </authorList>
    </citation>
    <scope>NUCLEOTIDE SEQUENCE [LARGE SCALE GENOMIC DNA]</scope>
    <source>
        <strain evidence="8">Zhou-2022a</strain>
        <tissue evidence="8">Leaf</tissue>
    </source>
</reference>
<feature type="domain" description="TIR" evidence="7">
    <location>
        <begin position="146"/>
        <end position="312"/>
    </location>
</feature>
<keyword evidence="5" id="KW-0520">NAD</keyword>
<dbReference type="InterPro" id="IPR044974">
    <property type="entry name" value="Disease_R_plants"/>
</dbReference>
<evidence type="ECO:0000313" key="8">
    <source>
        <dbReference type="EMBL" id="KAK9995109.1"/>
    </source>
</evidence>
<dbReference type="GO" id="GO:0004523">
    <property type="term" value="F:RNA-DNA hybrid ribonuclease activity"/>
    <property type="evidence" value="ECO:0007669"/>
    <property type="project" value="InterPro"/>
</dbReference>
<comment type="caution">
    <text evidence="8">The sequence shown here is derived from an EMBL/GenBank/DDBJ whole genome shotgun (WGS) entry which is preliminary data.</text>
</comment>
<dbReference type="SMART" id="SM00255">
    <property type="entry name" value="TIR"/>
    <property type="match status" value="1"/>
</dbReference>
<accession>A0AAW2CA60</accession>
<dbReference type="InterPro" id="IPR002182">
    <property type="entry name" value="NB-ARC"/>
</dbReference>
<dbReference type="InterPro" id="IPR044730">
    <property type="entry name" value="RNase_H-like_dom_plant"/>
</dbReference>
<evidence type="ECO:0000313" key="9">
    <source>
        <dbReference type="Proteomes" id="UP001459277"/>
    </source>
</evidence>
<dbReference type="FunFam" id="1.10.8.430:FF:000002">
    <property type="entry name" value="Disease resistance protein (TIR-NBS-LRR class)"/>
    <property type="match status" value="1"/>
</dbReference>
<dbReference type="Gene3D" id="3.40.50.300">
    <property type="entry name" value="P-loop containing nucleotide triphosphate hydrolases"/>
    <property type="match status" value="1"/>
</dbReference>
<dbReference type="GO" id="GO:0061809">
    <property type="term" value="F:NAD+ nucleosidase activity, cyclic ADP-ribose generating"/>
    <property type="evidence" value="ECO:0007669"/>
    <property type="project" value="UniProtKB-EC"/>
</dbReference>
<dbReference type="Pfam" id="PF00931">
    <property type="entry name" value="NB-ARC"/>
    <property type="match status" value="1"/>
</dbReference>
<dbReference type="GO" id="GO:0007165">
    <property type="term" value="P:signal transduction"/>
    <property type="evidence" value="ECO:0007669"/>
    <property type="project" value="InterPro"/>
</dbReference>
<dbReference type="Pfam" id="PF20160">
    <property type="entry name" value="C-JID"/>
    <property type="match status" value="1"/>
</dbReference>
<dbReference type="PANTHER" id="PTHR11017">
    <property type="entry name" value="LEUCINE-RICH REPEAT-CONTAINING PROTEIN"/>
    <property type="match status" value="1"/>
</dbReference>
<comment type="catalytic activity">
    <reaction evidence="6">
        <text>NAD(+) + H2O = ADP-D-ribose + nicotinamide + H(+)</text>
        <dbReference type="Rhea" id="RHEA:16301"/>
        <dbReference type="ChEBI" id="CHEBI:15377"/>
        <dbReference type="ChEBI" id="CHEBI:15378"/>
        <dbReference type="ChEBI" id="CHEBI:17154"/>
        <dbReference type="ChEBI" id="CHEBI:57540"/>
        <dbReference type="ChEBI" id="CHEBI:57967"/>
        <dbReference type="EC" id="3.2.2.6"/>
    </reaction>
    <physiologicalReaction direction="left-to-right" evidence="6">
        <dbReference type="Rhea" id="RHEA:16302"/>
    </physiologicalReaction>
</comment>
<evidence type="ECO:0000259" key="7">
    <source>
        <dbReference type="PROSITE" id="PS50104"/>
    </source>
</evidence>
<dbReference type="Gene3D" id="3.80.10.10">
    <property type="entry name" value="Ribonuclease Inhibitor"/>
    <property type="match status" value="2"/>
</dbReference>
<dbReference type="PROSITE" id="PS50104">
    <property type="entry name" value="TIR"/>
    <property type="match status" value="1"/>
</dbReference>
<dbReference type="FunFam" id="3.40.50.10140:FF:000007">
    <property type="entry name" value="Disease resistance protein (TIR-NBS-LRR class)"/>
    <property type="match status" value="1"/>
</dbReference>
<dbReference type="Gene3D" id="3.30.420.10">
    <property type="entry name" value="Ribonuclease H-like superfamily/Ribonuclease H"/>
    <property type="match status" value="1"/>
</dbReference>
<dbReference type="Gene3D" id="1.10.8.430">
    <property type="entry name" value="Helical domain of apoptotic protease-activating factors"/>
    <property type="match status" value="1"/>
</dbReference>
<dbReference type="SUPFAM" id="SSF52200">
    <property type="entry name" value="Toll/Interleukin receptor TIR domain"/>
    <property type="match status" value="1"/>
</dbReference>
<keyword evidence="2" id="KW-0433">Leucine-rich repeat</keyword>
<dbReference type="EMBL" id="JAZDWU010000008">
    <property type="protein sequence ID" value="KAK9995109.1"/>
    <property type="molecule type" value="Genomic_DNA"/>
</dbReference>
<dbReference type="InterPro" id="IPR002156">
    <property type="entry name" value="RNaseH_domain"/>
</dbReference>
<protein>
    <recommendedName>
        <fullName evidence="1">ADP-ribosyl cyclase/cyclic ADP-ribose hydrolase</fullName>
        <ecNumber evidence="1">3.2.2.6</ecNumber>
    </recommendedName>
</protein>
<gene>
    <name evidence="8" type="ORF">SO802_024812</name>
</gene>
<evidence type="ECO:0000256" key="4">
    <source>
        <dbReference type="ARBA" id="ARBA00022801"/>
    </source>
</evidence>
<keyword evidence="4" id="KW-0378">Hydrolase</keyword>
<organism evidence="8 9">
    <name type="scientific">Lithocarpus litseifolius</name>
    <dbReference type="NCBI Taxonomy" id="425828"/>
    <lineage>
        <taxon>Eukaryota</taxon>
        <taxon>Viridiplantae</taxon>
        <taxon>Streptophyta</taxon>
        <taxon>Embryophyta</taxon>
        <taxon>Tracheophyta</taxon>
        <taxon>Spermatophyta</taxon>
        <taxon>Magnoliopsida</taxon>
        <taxon>eudicotyledons</taxon>
        <taxon>Gunneridae</taxon>
        <taxon>Pentapetalae</taxon>
        <taxon>rosids</taxon>
        <taxon>fabids</taxon>
        <taxon>Fagales</taxon>
        <taxon>Fagaceae</taxon>
        <taxon>Lithocarpus</taxon>
    </lineage>
</organism>
<dbReference type="CDD" id="cd06222">
    <property type="entry name" value="RNase_H_like"/>
    <property type="match status" value="1"/>
</dbReference>
<proteinExistence type="predicted"/>
<dbReference type="SUPFAM" id="SSF52058">
    <property type="entry name" value="L domain-like"/>
    <property type="match status" value="1"/>
</dbReference>
<dbReference type="GO" id="GO:0003676">
    <property type="term" value="F:nucleic acid binding"/>
    <property type="evidence" value="ECO:0007669"/>
    <property type="project" value="InterPro"/>
</dbReference>
<dbReference type="Pfam" id="PF01582">
    <property type="entry name" value="TIR"/>
    <property type="match status" value="1"/>
</dbReference>